<dbReference type="Proteomes" id="UP001176059">
    <property type="component" value="Unassembled WGS sequence"/>
</dbReference>
<feature type="compositionally biased region" description="Low complexity" evidence="1">
    <location>
        <begin position="131"/>
        <end position="156"/>
    </location>
</feature>
<sequence length="212" mass="23589">MHMKNFLLLLLAVIVHGPLDSTCIVFDVSSRIIDNTKLMVNYTLGNKDPPKWIVLVNADHFSVLFPIQMYGESQSDNGTLTFYRLNFDLNITLQGFGWNNSDIVPLGNETNPFLLPALVQVNNTATAFPETTTTSTSSRASSSSTSSSTPRSQTLSNNTKTHTIIIIGAAVGSFAFALILVVASFLWLRRRRQRKFAPSDFIRNKMIRELDS</sequence>
<feature type="region of interest" description="Disordered" evidence="1">
    <location>
        <begin position="129"/>
        <end position="156"/>
    </location>
</feature>
<feature type="signal peptide" evidence="3">
    <location>
        <begin position="1"/>
        <end position="21"/>
    </location>
</feature>
<evidence type="ECO:0000256" key="3">
    <source>
        <dbReference type="SAM" id="SignalP"/>
    </source>
</evidence>
<proteinExistence type="predicted"/>
<keyword evidence="2" id="KW-1133">Transmembrane helix</keyword>
<organism evidence="4 5">
    <name type="scientific">Lentinula guzmanii</name>
    <dbReference type="NCBI Taxonomy" id="2804957"/>
    <lineage>
        <taxon>Eukaryota</taxon>
        <taxon>Fungi</taxon>
        <taxon>Dikarya</taxon>
        <taxon>Basidiomycota</taxon>
        <taxon>Agaricomycotina</taxon>
        <taxon>Agaricomycetes</taxon>
        <taxon>Agaricomycetidae</taxon>
        <taxon>Agaricales</taxon>
        <taxon>Marasmiineae</taxon>
        <taxon>Omphalotaceae</taxon>
        <taxon>Lentinula</taxon>
    </lineage>
</organism>
<reference evidence="4" key="1">
    <citation type="submission" date="2022-08" db="EMBL/GenBank/DDBJ databases">
        <authorList>
            <consortium name="DOE Joint Genome Institute"/>
            <person name="Min B."/>
            <person name="Sierra-Patev S."/>
            <person name="Naranjo-Ortiz M."/>
            <person name="Looney B."/>
            <person name="Konkel Z."/>
            <person name="Slot J.C."/>
            <person name="Sakamoto Y."/>
            <person name="Steenwyk J.L."/>
            <person name="Rokas A."/>
            <person name="Carro J."/>
            <person name="Camarero S."/>
            <person name="Ferreira P."/>
            <person name="Molpeceres G."/>
            <person name="Ruiz-duenas F.J."/>
            <person name="Serrano A."/>
            <person name="Henrissat B."/>
            <person name="Drula E."/>
            <person name="Hughes K.W."/>
            <person name="Mata J.L."/>
            <person name="Ishikawa N.K."/>
            <person name="Vargas-Isla R."/>
            <person name="Ushijima S."/>
            <person name="Smith C.A."/>
            <person name="Ahrendt S."/>
            <person name="Andreopoulos W."/>
            <person name="He G."/>
            <person name="LaButti K."/>
            <person name="Lipzen A."/>
            <person name="Ng V."/>
            <person name="Riley R."/>
            <person name="Sandor L."/>
            <person name="Barry K."/>
            <person name="Martinez A.T."/>
            <person name="Xiao Y."/>
            <person name="Gibbons J.G."/>
            <person name="Terashima K."/>
            <person name="Hibbett D.S."/>
            <person name="Grigoriev I.V."/>
        </authorList>
    </citation>
    <scope>NUCLEOTIDE SEQUENCE</scope>
    <source>
        <strain evidence="4">ET3784</strain>
    </source>
</reference>
<evidence type="ECO:0000256" key="1">
    <source>
        <dbReference type="SAM" id="MobiDB-lite"/>
    </source>
</evidence>
<evidence type="ECO:0000313" key="4">
    <source>
        <dbReference type="EMBL" id="KAJ3735444.1"/>
    </source>
</evidence>
<reference evidence="4" key="2">
    <citation type="journal article" date="2023" name="Proc. Natl. Acad. Sci. U.S.A.">
        <title>A global phylogenomic analysis of the shiitake genus Lentinula.</title>
        <authorList>
            <person name="Sierra-Patev S."/>
            <person name="Min B."/>
            <person name="Naranjo-Ortiz M."/>
            <person name="Looney B."/>
            <person name="Konkel Z."/>
            <person name="Slot J.C."/>
            <person name="Sakamoto Y."/>
            <person name="Steenwyk J.L."/>
            <person name="Rokas A."/>
            <person name="Carro J."/>
            <person name="Camarero S."/>
            <person name="Ferreira P."/>
            <person name="Molpeceres G."/>
            <person name="Ruiz-Duenas F.J."/>
            <person name="Serrano A."/>
            <person name="Henrissat B."/>
            <person name="Drula E."/>
            <person name="Hughes K.W."/>
            <person name="Mata J.L."/>
            <person name="Ishikawa N.K."/>
            <person name="Vargas-Isla R."/>
            <person name="Ushijima S."/>
            <person name="Smith C.A."/>
            <person name="Donoghue J."/>
            <person name="Ahrendt S."/>
            <person name="Andreopoulos W."/>
            <person name="He G."/>
            <person name="LaButti K."/>
            <person name="Lipzen A."/>
            <person name="Ng V."/>
            <person name="Riley R."/>
            <person name="Sandor L."/>
            <person name="Barry K."/>
            <person name="Martinez A.T."/>
            <person name="Xiao Y."/>
            <person name="Gibbons J.G."/>
            <person name="Terashima K."/>
            <person name="Grigoriev I.V."/>
            <person name="Hibbett D."/>
        </authorList>
    </citation>
    <scope>NUCLEOTIDE SEQUENCE</scope>
    <source>
        <strain evidence="4">ET3784</strain>
    </source>
</reference>
<feature type="chain" id="PRO_5041200312" description="Mid2 domain-containing protein" evidence="3">
    <location>
        <begin position="22"/>
        <end position="212"/>
    </location>
</feature>
<keyword evidence="3" id="KW-0732">Signal</keyword>
<dbReference type="CDD" id="cd12087">
    <property type="entry name" value="TM_EGFR-like"/>
    <property type="match status" value="1"/>
</dbReference>
<keyword evidence="2" id="KW-0812">Transmembrane</keyword>
<gene>
    <name evidence="4" type="ORF">DFJ43DRAFT_865419</name>
</gene>
<evidence type="ECO:0000313" key="5">
    <source>
        <dbReference type="Proteomes" id="UP001176059"/>
    </source>
</evidence>
<protein>
    <recommendedName>
        <fullName evidence="6">Mid2 domain-containing protein</fullName>
    </recommendedName>
</protein>
<keyword evidence="2" id="KW-0472">Membrane</keyword>
<dbReference type="AlphaFoldDB" id="A0AA38JHS9"/>
<dbReference type="EMBL" id="JANVFO010000009">
    <property type="protein sequence ID" value="KAJ3735444.1"/>
    <property type="molecule type" value="Genomic_DNA"/>
</dbReference>
<name>A0AA38JHS9_9AGAR</name>
<evidence type="ECO:0000256" key="2">
    <source>
        <dbReference type="SAM" id="Phobius"/>
    </source>
</evidence>
<feature type="transmembrane region" description="Helical" evidence="2">
    <location>
        <begin position="164"/>
        <end position="188"/>
    </location>
</feature>
<accession>A0AA38JHS9</accession>
<evidence type="ECO:0008006" key="6">
    <source>
        <dbReference type="Google" id="ProtNLM"/>
    </source>
</evidence>
<comment type="caution">
    <text evidence="4">The sequence shown here is derived from an EMBL/GenBank/DDBJ whole genome shotgun (WGS) entry which is preliminary data.</text>
</comment>
<keyword evidence="5" id="KW-1185">Reference proteome</keyword>